<reference evidence="3" key="1">
    <citation type="submission" date="2025-08" db="UniProtKB">
        <authorList>
            <consortium name="RefSeq"/>
        </authorList>
    </citation>
    <scope>IDENTIFICATION</scope>
</reference>
<dbReference type="KEGG" id="tnl:113492398"/>
<evidence type="ECO:0000313" key="2">
    <source>
        <dbReference type="Proteomes" id="UP000322000"/>
    </source>
</evidence>
<proteinExistence type="predicted"/>
<organism evidence="2 3">
    <name type="scientific">Trichoplusia ni</name>
    <name type="common">Cabbage looper</name>
    <dbReference type="NCBI Taxonomy" id="7111"/>
    <lineage>
        <taxon>Eukaryota</taxon>
        <taxon>Metazoa</taxon>
        <taxon>Ecdysozoa</taxon>
        <taxon>Arthropoda</taxon>
        <taxon>Hexapoda</taxon>
        <taxon>Insecta</taxon>
        <taxon>Pterygota</taxon>
        <taxon>Neoptera</taxon>
        <taxon>Endopterygota</taxon>
        <taxon>Lepidoptera</taxon>
        <taxon>Glossata</taxon>
        <taxon>Ditrysia</taxon>
        <taxon>Noctuoidea</taxon>
        <taxon>Noctuidae</taxon>
        <taxon>Plusiinae</taxon>
        <taxon>Trichoplusia</taxon>
    </lineage>
</organism>
<dbReference type="SUPFAM" id="SSF50494">
    <property type="entry name" value="Trypsin-like serine proteases"/>
    <property type="match status" value="1"/>
</dbReference>
<dbReference type="AlphaFoldDB" id="A0A7E5VBR8"/>
<keyword evidence="1" id="KW-0732">Signal</keyword>
<dbReference type="InParanoid" id="A0A7E5VBR8"/>
<evidence type="ECO:0000313" key="3">
    <source>
        <dbReference type="RefSeq" id="XP_026725680.1"/>
    </source>
</evidence>
<feature type="chain" id="PRO_5028997528" evidence="1">
    <location>
        <begin position="19"/>
        <end position="339"/>
    </location>
</feature>
<dbReference type="GeneID" id="113492398"/>
<sequence length="339" mass="39063">MPCPVLTLSVLLIPSVVTYIPSINYTWLQFNGKYDAIVGISVDDTPVCTGILVNKYSVITAANPIYIHVKYYNPIIKKLYVHAIDGAFFKAVVHEVERITYQSRRGSFWRPFGFDSKHSPIHDIVVLSLLVPMETFTEVILLDHTHRFGGFTTIREIPFPKHASRHYGMRPVIGVKTFEPHGWFSIAGHGFIDKAHVRQNIELEVVDYEVGNVLIDCDDWIPRGWGHFICLLNIEKFVGITAGSALFYNRRFIGIGSFAVFRGNESILLFTDLRKYHGMKGWRGYIDILEDHTELSFNPDDATPRSDWYYMPHLAKLEGKHKINTKPYPKYHRGFYFYL</sequence>
<dbReference type="Proteomes" id="UP000322000">
    <property type="component" value="Chromosome 3"/>
</dbReference>
<gene>
    <name evidence="3" type="primary">LOC113492398</name>
</gene>
<evidence type="ECO:0000256" key="1">
    <source>
        <dbReference type="SAM" id="SignalP"/>
    </source>
</evidence>
<accession>A0A7E5VBR8</accession>
<dbReference type="OrthoDB" id="7422719at2759"/>
<keyword evidence="2" id="KW-1185">Reference proteome</keyword>
<name>A0A7E5VBR8_TRINI</name>
<dbReference type="RefSeq" id="XP_026725680.1">
    <property type="nucleotide sequence ID" value="XM_026869879.1"/>
</dbReference>
<feature type="signal peptide" evidence="1">
    <location>
        <begin position="1"/>
        <end position="18"/>
    </location>
</feature>
<protein>
    <submittedName>
        <fullName evidence="3">Uncharacterized protein LOC113492398</fullName>
    </submittedName>
</protein>
<dbReference type="InterPro" id="IPR009003">
    <property type="entry name" value="Peptidase_S1_PA"/>
</dbReference>